<dbReference type="InterPro" id="IPR006674">
    <property type="entry name" value="HD_domain"/>
</dbReference>
<dbReference type="GO" id="GO:0031125">
    <property type="term" value="P:rRNA 3'-end processing"/>
    <property type="evidence" value="ECO:0007669"/>
    <property type="project" value="TreeGrafter"/>
</dbReference>
<dbReference type="Pfam" id="PF01966">
    <property type="entry name" value="HD"/>
    <property type="match status" value="1"/>
</dbReference>
<dbReference type="AlphaFoldDB" id="R4RPS7"/>
<evidence type="ECO:0000256" key="1">
    <source>
        <dbReference type="ARBA" id="ARBA00022801"/>
    </source>
</evidence>
<dbReference type="KEGG" id="nzs:SLY_0542"/>
<gene>
    <name evidence="3" type="primary">yhaM</name>
    <name evidence="3" type="ORF">SLY_0542</name>
</gene>
<evidence type="ECO:0000313" key="4">
    <source>
        <dbReference type="Proteomes" id="UP000013941"/>
    </source>
</evidence>
<dbReference type="SUPFAM" id="SSF109604">
    <property type="entry name" value="HD-domain/PDEase-like"/>
    <property type="match status" value="1"/>
</dbReference>
<protein>
    <submittedName>
        <fullName evidence="3">3'-5' exoribonuclease yhaM</fullName>
    </submittedName>
</protein>
<dbReference type="PANTHER" id="PTHR37294">
    <property type="entry name" value="3'-5' EXORIBONUCLEASE YHAM"/>
    <property type="match status" value="1"/>
</dbReference>
<organism evidence="3 4">
    <name type="scientific">Strawberry lethal yellows phytoplasma (CPA) str. NZSb11</name>
    <dbReference type="NCBI Taxonomy" id="980422"/>
    <lineage>
        <taxon>Bacteria</taxon>
        <taxon>Bacillati</taxon>
        <taxon>Mycoplasmatota</taxon>
        <taxon>Mollicutes</taxon>
        <taxon>Acholeplasmatales</taxon>
        <taxon>Acholeplasmataceae</taxon>
        <taxon>Candidatus Phytoplasma</taxon>
        <taxon>16SrXII (Stolbur group)</taxon>
    </lineage>
</organism>
<sequence>MFSITNIMKKWMLGIKKKKREKNMTNNNIIIKQKDQINHLVGKVTSINQGNHFYNVNLQLTNKTDINVKLDKETPSPVQGKIYCFQTICLLDKEELVLLNQKFSLAQEVLDAQTLYDVFLAFFVCSPVSFAVIERELEKYLAQIKNKIIKKITTNLYFKNKKDFLIAKAALKMHHNYYGGLGYHTWNMLKMAESLLNIYPFLNRDLLYAGIILHDMAKIQEIDADKKNYTKEGKLLGHLLMITFEVEKEANLLGFQNTEEILLLKHILISNHGLLEYEAAKNPQIAETLLIWYLDNIDAKLTVLQETLEKTENQTFTTPISILEKRNFYKFFLDPKNDE</sequence>
<dbReference type="PANTHER" id="PTHR37294:SF1">
    <property type="entry name" value="3'-5' EXORIBONUCLEASE YHAM"/>
    <property type="match status" value="1"/>
</dbReference>
<name>R4RPS7_PHYAS</name>
<dbReference type="Proteomes" id="UP000013941">
    <property type="component" value="Chromosome"/>
</dbReference>
<feature type="domain" description="HD" evidence="2">
    <location>
        <begin position="183"/>
        <end position="299"/>
    </location>
</feature>
<dbReference type="HOGENOM" id="CLU_056349_3_0_14"/>
<evidence type="ECO:0000313" key="3">
    <source>
        <dbReference type="EMBL" id="AGL90461.1"/>
    </source>
</evidence>
<dbReference type="PATRIC" id="fig|980422.3.peg.496"/>
<reference evidence="3 4" key="1">
    <citation type="journal article" date="2013" name="BMC Genomics">
        <title>Comparison of the complete genome sequence of two closely related isolates of 'Candidatus Phytoplasma australiense' reveals genome plasticity.</title>
        <authorList>
            <person name="Andersen M.T."/>
            <person name="Liefting L.W."/>
            <person name="Havukkala I."/>
            <person name="Beever R.E."/>
        </authorList>
    </citation>
    <scope>NUCLEOTIDE SEQUENCE [LARGE SCALE GENOMIC DNA]</scope>
    <source>
        <strain evidence="3 4">NZSb11</strain>
    </source>
</reference>
<dbReference type="Gene3D" id="1.10.3210.10">
    <property type="entry name" value="Hypothetical protein af1432"/>
    <property type="match status" value="1"/>
</dbReference>
<evidence type="ECO:0000259" key="2">
    <source>
        <dbReference type="Pfam" id="PF01966"/>
    </source>
</evidence>
<accession>R4RPS7</accession>
<proteinExistence type="predicted"/>
<keyword evidence="4" id="KW-1185">Reference proteome</keyword>
<keyword evidence="1" id="KW-0378">Hydrolase</keyword>
<dbReference type="GO" id="GO:0016787">
    <property type="term" value="F:hydrolase activity"/>
    <property type="evidence" value="ECO:0007669"/>
    <property type="project" value="UniProtKB-KW"/>
</dbReference>
<dbReference type="EMBL" id="CP002548">
    <property type="protein sequence ID" value="AGL90461.1"/>
    <property type="molecule type" value="Genomic_DNA"/>
</dbReference>
<dbReference type="InterPro" id="IPR050798">
    <property type="entry name" value="YhaM_exoribonuc/phosphodiest"/>
</dbReference>